<reference evidence="1" key="1">
    <citation type="submission" date="2020-05" db="EMBL/GenBank/DDBJ databases">
        <authorList>
            <person name="Chiriac C."/>
            <person name="Salcher M."/>
            <person name="Ghai R."/>
            <person name="Kavagutti S V."/>
        </authorList>
    </citation>
    <scope>NUCLEOTIDE SEQUENCE</scope>
</reference>
<proteinExistence type="predicted"/>
<sequence length="130" mass="15282">MCKCRAFAQAKRDYCYAGKHVVETINLFCKMCNKNIKRYSNHIDGDYMGASYECMNCHSYVQYLDEPNVSWKEEFYFDDLGILLINDFIDNKSYLCSIDSAEFEPILTLPLIDFDKETILNKIKTYILFS</sequence>
<dbReference type="EMBL" id="LR797252">
    <property type="protein sequence ID" value="CAB4196906.1"/>
    <property type="molecule type" value="Genomic_DNA"/>
</dbReference>
<accession>A0A6J5RRN2</accession>
<evidence type="ECO:0000313" key="1">
    <source>
        <dbReference type="EMBL" id="CAB4196906.1"/>
    </source>
</evidence>
<gene>
    <name evidence="1" type="ORF">UFOVP1290_426</name>
</gene>
<name>A0A6J5RRN2_9CAUD</name>
<organism evidence="1">
    <name type="scientific">uncultured Caudovirales phage</name>
    <dbReference type="NCBI Taxonomy" id="2100421"/>
    <lineage>
        <taxon>Viruses</taxon>
        <taxon>Duplodnaviria</taxon>
        <taxon>Heunggongvirae</taxon>
        <taxon>Uroviricota</taxon>
        <taxon>Caudoviricetes</taxon>
        <taxon>Peduoviridae</taxon>
        <taxon>Maltschvirus</taxon>
        <taxon>Maltschvirus maltsch</taxon>
    </lineage>
</organism>
<protein>
    <submittedName>
        <fullName evidence="1">Uncharacterized protein</fullName>
    </submittedName>
</protein>